<proteinExistence type="predicted"/>
<evidence type="ECO:0000313" key="1">
    <source>
        <dbReference type="EMBL" id="BBZ11106.1"/>
    </source>
</evidence>
<reference evidence="1" key="3">
    <citation type="submission" date="2020-02" db="EMBL/GenBank/DDBJ databases">
        <authorList>
            <person name="Matsumoto Y."/>
            <person name="Kinjo T."/>
            <person name="Motooka D."/>
            <person name="Nabeya D."/>
            <person name="Jung N."/>
            <person name="Uechi K."/>
            <person name="Horii T."/>
            <person name="Iida T."/>
            <person name="Fujita J."/>
            <person name="Nakamura S."/>
        </authorList>
    </citation>
    <scope>NUCLEOTIDE SEQUENCE</scope>
    <source>
        <strain evidence="1">JCM 12687</strain>
    </source>
</reference>
<dbReference type="RefSeq" id="WP_083133136.1">
    <property type="nucleotide sequence ID" value="NZ_AP022606.1"/>
</dbReference>
<dbReference type="EMBL" id="AP022606">
    <property type="protein sequence ID" value="BBZ11106.1"/>
    <property type="molecule type" value="Genomic_DNA"/>
</dbReference>
<keyword evidence="4" id="KW-1185">Reference proteome</keyword>
<protein>
    <submittedName>
        <fullName evidence="2">Uncharacterized protein</fullName>
    </submittedName>
</protein>
<dbReference type="OrthoDB" id="4559810at2"/>
<accession>A0A7I7W0Q1</accession>
<dbReference type="Gene3D" id="2.40.50.140">
    <property type="entry name" value="Nucleic acid-binding proteins"/>
    <property type="match status" value="1"/>
</dbReference>
<reference evidence="1 4" key="2">
    <citation type="journal article" date="2019" name="Emerg. Microbes Infect.">
        <title>Comprehensive subspecies identification of 175 nontuberculous mycobacteria species based on 7547 genomic profiles.</title>
        <authorList>
            <person name="Matsumoto Y."/>
            <person name="Kinjo T."/>
            <person name="Motooka D."/>
            <person name="Nabeya D."/>
            <person name="Jung N."/>
            <person name="Uechi K."/>
            <person name="Horii T."/>
            <person name="Iida T."/>
            <person name="Fujita J."/>
            <person name="Nakamura S."/>
        </authorList>
    </citation>
    <scope>NUCLEOTIDE SEQUENCE [LARGE SCALE GENOMIC DNA]</scope>
    <source>
        <strain evidence="1 4">JCM 12687</strain>
    </source>
</reference>
<dbReference type="Proteomes" id="UP000467379">
    <property type="component" value="Chromosome"/>
</dbReference>
<organism evidence="2 3">
    <name type="scientific">Mycobacterium branderi</name>
    <dbReference type="NCBI Taxonomy" id="43348"/>
    <lineage>
        <taxon>Bacteria</taxon>
        <taxon>Bacillati</taxon>
        <taxon>Actinomycetota</taxon>
        <taxon>Actinomycetes</taxon>
        <taxon>Mycobacteriales</taxon>
        <taxon>Mycobacteriaceae</taxon>
        <taxon>Mycobacterium</taxon>
    </lineage>
</organism>
<dbReference type="EMBL" id="MVHM01000015">
    <property type="protein sequence ID" value="ORA34295.1"/>
    <property type="molecule type" value="Genomic_DNA"/>
</dbReference>
<gene>
    <name evidence="2" type="ORF">BST20_19905</name>
    <name evidence="1" type="ORF">MBRA_13010</name>
</gene>
<dbReference type="AlphaFoldDB" id="A0A7I7W0Q1"/>
<name>A0A7I7W0Q1_9MYCO</name>
<evidence type="ECO:0000313" key="3">
    <source>
        <dbReference type="Proteomes" id="UP000192441"/>
    </source>
</evidence>
<reference evidence="2 3" key="1">
    <citation type="submission" date="2016-12" db="EMBL/GenBank/DDBJ databases">
        <title>The new phylogeny of genus Mycobacterium.</title>
        <authorList>
            <person name="Tortoli E."/>
            <person name="Trovato A."/>
            <person name="Cirillo D.M."/>
        </authorList>
    </citation>
    <scope>NUCLEOTIDE SEQUENCE [LARGE SCALE GENOMIC DNA]</scope>
    <source>
        <strain evidence="2 3">DSM 44624</strain>
    </source>
</reference>
<evidence type="ECO:0000313" key="4">
    <source>
        <dbReference type="Proteomes" id="UP000467379"/>
    </source>
</evidence>
<evidence type="ECO:0000313" key="2">
    <source>
        <dbReference type="EMBL" id="ORA34295.1"/>
    </source>
</evidence>
<dbReference type="Proteomes" id="UP000192441">
    <property type="component" value="Unassembled WGS sequence"/>
</dbReference>
<dbReference type="InterPro" id="IPR012340">
    <property type="entry name" value="NA-bd_OB-fold"/>
</dbReference>
<sequence length="74" mass="7850">MRDDVLGLTATTTSPIRGGGQPGEILVAVRGATETYIAFADEPIAQHETVLIVTVRPGRQVDVVPWPAEPTLPT</sequence>